<organism evidence="1">
    <name type="scientific">marine metagenome</name>
    <dbReference type="NCBI Taxonomy" id="408172"/>
    <lineage>
        <taxon>unclassified sequences</taxon>
        <taxon>metagenomes</taxon>
        <taxon>ecological metagenomes</taxon>
    </lineage>
</organism>
<protein>
    <submittedName>
        <fullName evidence="1">Uncharacterized protein</fullName>
    </submittedName>
</protein>
<dbReference type="AlphaFoldDB" id="A0A383CS14"/>
<gene>
    <name evidence="1" type="ORF">METZ01_LOCUS487697</name>
</gene>
<accession>A0A383CS14</accession>
<proteinExistence type="predicted"/>
<evidence type="ECO:0000313" key="1">
    <source>
        <dbReference type="EMBL" id="SVE34843.1"/>
    </source>
</evidence>
<name>A0A383CS14_9ZZZZ</name>
<reference evidence="1" key="1">
    <citation type="submission" date="2018-05" db="EMBL/GenBank/DDBJ databases">
        <authorList>
            <person name="Lanie J.A."/>
            <person name="Ng W.-L."/>
            <person name="Kazmierczak K.M."/>
            <person name="Andrzejewski T.M."/>
            <person name="Davidsen T.M."/>
            <person name="Wayne K.J."/>
            <person name="Tettelin H."/>
            <person name="Glass J.I."/>
            <person name="Rusch D."/>
            <person name="Podicherti R."/>
            <person name="Tsui H.-C.T."/>
            <person name="Winkler M.E."/>
        </authorList>
    </citation>
    <scope>NUCLEOTIDE SEQUENCE</scope>
</reference>
<sequence>MGGKLSQQRQKLLEEVFGKNYEYYLDEKWDGGMDIEISYDDDNRYWTAASLHIEYAGGMSWFGLNLLRVGTLFPELGEEQADKFEDNFDCSKEELDDELRDYVSDVSSEDGADREDAFEYTETEFMWLDLDSDLLYIDITDDEGGSLRKGNIPSLDEINKVIKKMKKILDSHKKK</sequence>
<dbReference type="EMBL" id="UINC01211091">
    <property type="protein sequence ID" value="SVE34843.1"/>
    <property type="molecule type" value="Genomic_DNA"/>
</dbReference>